<reference evidence="1" key="1">
    <citation type="submission" date="2020-08" db="EMBL/GenBank/DDBJ databases">
        <title>Multicomponent nature underlies the extraordinary mechanical properties of spider dragline silk.</title>
        <authorList>
            <person name="Kono N."/>
            <person name="Nakamura H."/>
            <person name="Mori M."/>
            <person name="Yoshida Y."/>
            <person name="Ohtoshi R."/>
            <person name="Malay A.D."/>
            <person name="Moran D.A.P."/>
            <person name="Tomita M."/>
            <person name="Numata K."/>
            <person name="Arakawa K."/>
        </authorList>
    </citation>
    <scope>NUCLEOTIDE SEQUENCE</scope>
</reference>
<organism evidence="1 2">
    <name type="scientific">Trichonephila inaurata madagascariensis</name>
    <dbReference type="NCBI Taxonomy" id="2747483"/>
    <lineage>
        <taxon>Eukaryota</taxon>
        <taxon>Metazoa</taxon>
        <taxon>Ecdysozoa</taxon>
        <taxon>Arthropoda</taxon>
        <taxon>Chelicerata</taxon>
        <taxon>Arachnida</taxon>
        <taxon>Araneae</taxon>
        <taxon>Araneomorphae</taxon>
        <taxon>Entelegynae</taxon>
        <taxon>Araneoidea</taxon>
        <taxon>Nephilidae</taxon>
        <taxon>Trichonephila</taxon>
        <taxon>Trichonephila inaurata</taxon>
    </lineage>
</organism>
<dbReference type="AlphaFoldDB" id="A0A8X6X294"/>
<dbReference type="Proteomes" id="UP000886998">
    <property type="component" value="Unassembled WGS sequence"/>
</dbReference>
<evidence type="ECO:0000313" key="2">
    <source>
        <dbReference type="Proteomes" id="UP000886998"/>
    </source>
</evidence>
<accession>A0A8X6X294</accession>
<gene>
    <name evidence="1" type="ORF">TNIN_389711</name>
</gene>
<dbReference type="EMBL" id="BMAV01004944">
    <property type="protein sequence ID" value="GFY45638.1"/>
    <property type="molecule type" value="Genomic_DNA"/>
</dbReference>
<comment type="caution">
    <text evidence="1">The sequence shown here is derived from an EMBL/GenBank/DDBJ whole genome shotgun (WGS) entry which is preliminary data.</text>
</comment>
<sequence length="78" mass="8851">MAPGIQQTFSFVRPRLSSAMSLFSSSFDNQLNPIWPFFITMESKSRTVSSLEARLFRKRSFTSNALEQCPSAENLTLI</sequence>
<protein>
    <submittedName>
        <fullName evidence="1">Uncharacterized protein</fullName>
    </submittedName>
</protein>
<keyword evidence="2" id="KW-1185">Reference proteome</keyword>
<evidence type="ECO:0000313" key="1">
    <source>
        <dbReference type="EMBL" id="GFY45638.1"/>
    </source>
</evidence>
<name>A0A8X6X294_9ARAC</name>
<proteinExistence type="predicted"/>